<feature type="chain" id="PRO_5046464668" evidence="1">
    <location>
        <begin position="39"/>
        <end position="143"/>
    </location>
</feature>
<protein>
    <submittedName>
        <fullName evidence="2">Uncharacterized protein</fullName>
    </submittedName>
</protein>
<reference evidence="2 3" key="1">
    <citation type="submission" date="2021-03" db="EMBL/GenBank/DDBJ databases">
        <title>Sequencing the genomes of 1000 actinobacteria strains.</title>
        <authorList>
            <person name="Klenk H.-P."/>
        </authorList>
    </citation>
    <scope>NUCLEOTIDE SEQUENCE [LARGE SCALE GENOMIC DNA]</scope>
    <source>
        <strain evidence="2 3">DSM 46670</strain>
    </source>
</reference>
<evidence type="ECO:0000256" key="1">
    <source>
        <dbReference type="SAM" id="SignalP"/>
    </source>
</evidence>
<evidence type="ECO:0000313" key="3">
    <source>
        <dbReference type="Proteomes" id="UP001519332"/>
    </source>
</evidence>
<accession>A0ABS4TWH5</accession>
<keyword evidence="1" id="KW-0732">Signal</keyword>
<feature type="signal peptide" evidence="1">
    <location>
        <begin position="1"/>
        <end position="38"/>
    </location>
</feature>
<dbReference type="EMBL" id="JAGINW010000001">
    <property type="protein sequence ID" value="MBP2328344.1"/>
    <property type="molecule type" value="Genomic_DNA"/>
</dbReference>
<gene>
    <name evidence="2" type="ORF">JOF56_008729</name>
</gene>
<evidence type="ECO:0000313" key="2">
    <source>
        <dbReference type="EMBL" id="MBP2328344.1"/>
    </source>
</evidence>
<sequence>MRRPLFGRDSVASLAIKPLVATALAIGALLVAPAAASAAPAGTITTIAQDQAATSVSGTASSGPANADAGINVVFDCRYFSRSPFQVISFTCLVSSGNIRVAVTCADGRVVWGPTVRATGGWHNFDINCAPARISTFQVWERG</sequence>
<name>A0ABS4TWH5_9PSEU</name>
<dbReference type="RefSeq" id="WP_209645352.1">
    <property type="nucleotide sequence ID" value="NZ_JAGINW010000001.1"/>
</dbReference>
<keyword evidence="3" id="KW-1185">Reference proteome</keyword>
<comment type="caution">
    <text evidence="2">The sequence shown here is derived from an EMBL/GenBank/DDBJ whole genome shotgun (WGS) entry which is preliminary data.</text>
</comment>
<dbReference type="Proteomes" id="UP001519332">
    <property type="component" value="Unassembled WGS sequence"/>
</dbReference>
<organism evidence="2 3">
    <name type="scientific">Kibdelosporangium banguiense</name>
    <dbReference type="NCBI Taxonomy" id="1365924"/>
    <lineage>
        <taxon>Bacteria</taxon>
        <taxon>Bacillati</taxon>
        <taxon>Actinomycetota</taxon>
        <taxon>Actinomycetes</taxon>
        <taxon>Pseudonocardiales</taxon>
        <taxon>Pseudonocardiaceae</taxon>
        <taxon>Kibdelosporangium</taxon>
    </lineage>
</organism>
<proteinExistence type="predicted"/>